<evidence type="ECO:0000256" key="4">
    <source>
        <dbReference type="ARBA" id="ARBA00023277"/>
    </source>
</evidence>
<evidence type="ECO:0000256" key="1">
    <source>
        <dbReference type="ARBA" id="ARBA00010716"/>
    </source>
</evidence>
<name>A0ABV7ZMI4_9CORY</name>
<proteinExistence type="inferred from homology"/>
<dbReference type="InterPro" id="IPR032466">
    <property type="entry name" value="Metal_Hydrolase"/>
</dbReference>
<evidence type="ECO:0000256" key="6">
    <source>
        <dbReference type="SAM" id="MobiDB-lite"/>
    </source>
</evidence>
<dbReference type="PANTHER" id="PTHR11113">
    <property type="entry name" value="N-ACETYLGLUCOSAMINE-6-PHOSPHATE DEACETYLASE"/>
    <property type="match status" value="1"/>
</dbReference>
<evidence type="ECO:0000259" key="7">
    <source>
        <dbReference type="Pfam" id="PF01979"/>
    </source>
</evidence>
<evidence type="ECO:0000256" key="2">
    <source>
        <dbReference type="ARBA" id="ARBA00022723"/>
    </source>
</evidence>
<dbReference type="SUPFAM" id="SSF51338">
    <property type="entry name" value="Composite domain of metallo-dependent hydrolases"/>
    <property type="match status" value="1"/>
</dbReference>
<comment type="similarity">
    <text evidence="1 5">Belongs to the metallo-dependent hydrolases superfamily. NagA family.</text>
</comment>
<dbReference type="RefSeq" id="WP_290290904.1">
    <property type="nucleotide sequence ID" value="NZ_CP047211.1"/>
</dbReference>
<feature type="domain" description="Amidohydrolase-related" evidence="7">
    <location>
        <begin position="51"/>
        <end position="398"/>
    </location>
</feature>
<sequence>MPPLYDGHVIGRAATPEGVLPNAFVAWVDGVIAEIRPAVPGDGEADGDPLILPGLVDVHNHGAVGHGFPTSDAEGCAAAAAHHRRWGTTTLFASTVSALPADLARQVEVLADVADDGHIDGIHLEGPFINSCRCGAQDPRAIVPGDPAALEMILDAGRGQVRAITLAPETARIDDLLRVCAEHGIVASFGHTDADYDVTARAIDAANDLGLTVTATHLFNAMPPIHHRKPGAAAALMAASARGEAFVELIADGVHLSDAMVDLVRATTGPDGITLVSDAMAAAGMADGDYVLGSLPVTVRGGVARLKVDGGDNADESSGTDIPNTDTPLGAIAGGTSTIHDQVLRMLHRGIDAATVARMAATTGAKAAGFADRGAIAVGKRADLLLCDDAPAGNPDPRDGGAPTPPTVIVAGERKER</sequence>
<dbReference type="InterPro" id="IPR006680">
    <property type="entry name" value="Amidohydro-rel"/>
</dbReference>
<keyword evidence="9" id="KW-1185">Reference proteome</keyword>
<dbReference type="Pfam" id="PF01979">
    <property type="entry name" value="Amidohydro_1"/>
    <property type="match status" value="1"/>
</dbReference>
<dbReference type="PIRSF" id="PIRSF038994">
    <property type="entry name" value="NagA"/>
    <property type="match status" value="1"/>
</dbReference>
<evidence type="ECO:0000313" key="9">
    <source>
        <dbReference type="Proteomes" id="UP001595751"/>
    </source>
</evidence>
<dbReference type="SUPFAM" id="SSF51556">
    <property type="entry name" value="Metallo-dependent hydrolases"/>
    <property type="match status" value="1"/>
</dbReference>
<evidence type="ECO:0000313" key="8">
    <source>
        <dbReference type="EMBL" id="MFC3849350.1"/>
    </source>
</evidence>
<keyword evidence="4 5" id="KW-0119">Carbohydrate metabolism</keyword>
<dbReference type="Gene3D" id="2.30.40.10">
    <property type="entry name" value="Urease, subunit C, domain 1"/>
    <property type="match status" value="1"/>
</dbReference>
<keyword evidence="2" id="KW-0479">Metal-binding</keyword>
<accession>A0ABV7ZMI4</accession>
<gene>
    <name evidence="8" type="ORF">ACFORJ_04095</name>
</gene>
<keyword evidence="3 5" id="KW-0378">Hydrolase</keyword>
<dbReference type="InterPro" id="IPR003764">
    <property type="entry name" value="GlcNAc_6-P_deAcase"/>
</dbReference>
<dbReference type="Proteomes" id="UP001595751">
    <property type="component" value="Unassembled WGS sequence"/>
</dbReference>
<reference evidence="9" key="1">
    <citation type="journal article" date="2019" name="Int. J. Syst. Evol. Microbiol.">
        <title>The Global Catalogue of Microorganisms (GCM) 10K type strain sequencing project: providing services to taxonomists for standard genome sequencing and annotation.</title>
        <authorList>
            <consortium name="The Broad Institute Genomics Platform"/>
            <consortium name="The Broad Institute Genome Sequencing Center for Infectious Disease"/>
            <person name="Wu L."/>
            <person name="Ma J."/>
        </authorList>
    </citation>
    <scope>NUCLEOTIDE SEQUENCE [LARGE SCALE GENOMIC DNA]</scope>
    <source>
        <strain evidence="9">CCUG 53252</strain>
    </source>
</reference>
<protein>
    <submittedName>
        <fullName evidence="8">Amidohydrolase family protein</fullName>
    </submittedName>
</protein>
<organism evidence="8 9">
    <name type="scientific">Corynebacterium hansenii</name>
    <dbReference type="NCBI Taxonomy" id="394964"/>
    <lineage>
        <taxon>Bacteria</taxon>
        <taxon>Bacillati</taxon>
        <taxon>Actinomycetota</taxon>
        <taxon>Actinomycetes</taxon>
        <taxon>Mycobacteriales</taxon>
        <taxon>Corynebacteriaceae</taxon>
        <taxon>Corynebacterium</taxon>
    </lineage>
</organism>
<dbReference type="EMBL" id="JBHRZN010000001">
    <property type="protein sequence ID" value="MFC3849350.1"/>
    <property type="molecule type" value="Genomic_DNA"/>
</dbReference>
<feature type="region of interest" description="Disordered" evidence="6">
    <location>
        <begin position="389"/>
        <end position="417"/>
    </location>
</feature>
<evidence type="ECO:0000256" key="3">
    <source>
        <dbReference type="ARBA" id="ARBA00022801"/>
    </source>
</evidence>
<dbReference type="InterPro" id="IPR011059">
    <property type="entry name" value="Metal-dep_hydrolase_composite"/>
</dbReference>
<dbReference type="PANTHER" id="PTHR11113:SF14">
    <property type="entry name" value="N-ACETYLGLUCOSAMINE-6-PHOSPHATE DEACETYLASE"/>
    <property type="match status" value="1"/>
</dbReference>
<dbReference type="Gene3D" id="3.20.20.140">
    <property type="entry name" value="Metal-dependent hydrolases"/>
    <property type="match status" value="1"/>
</dbReference>
<comment type="caution">
    <text evidence="8">The sequence shown here is derived from an EMBL/GenBank/DDBJ whole genome shotgun (WGS) entry which is preliminary data.</text>
</comment>
<evidence type="ECO:0000256" key="5">
    <source>
        <dbReference type="PIRNR" id="PIRNR038994"/>
    </source>
</evidence>